<dbReference type="InterPro" id="IPR050425">
    <property type="entry name" value="NAD(P)_dehydrat-like"/>
</dbReference>
<reference evidence="3 4" key="1">
    <citation type="submission" date="2018-07" db="EMBL/GenBank/DDBJ databases">
        <title>Section-level genome sequencing of Aspergillus section Nigri to investigate inter- and intra-species variation.</title>
        <authorList>
            <consortium name="DOE Joint Genome Institute"/>
            <person name="Vesth T.C."/>
            <person name="Nybo J.L."/>
            <person name="Theobald S."/>
            <person name="Frisvad J.C."/>
            <person name="Larsen T.O."/>
            <person name="Nielsen K.F."/>
            <person name="Hoof J.B."/>
            <person name="Brandl J."/>
            <person name="Salamov A."/>
            <person name="Riley R."/>
            <person name="Gladden J.M."/>
            <person name="Phatale P."/>
            <person name="Nielsen M.T."/>
            <person name="Lyhne E.K."/>
            <person name="Kogle M.E."/>
            <person name="Strasser K."/>
            <person name="McDonnell E."/>
            <person name="Barry K."/>
            <person name="Clum A."/>
            <person name="Chen C."/>
            <person name="Nolan M."/>
            <person name="Sandor L."/>
            <person name="Kuo A."/>
            <person name="Lipzen A."/>
            <person name="Hainaut M."/>
            <person name="Drula E."/>
            <person name="Tsang A."/>
            <person name="Magnuson J.K."/>
            <person name="Henrissat B."/>
            <person name="Wiebenga A."/>
            <person name="Simmons B.A."/>
            <person name="Makela M.R."/>
            <person name="De vries R.P."/>
            <person name="Grigoriev I.V."/>
            <person name="Mortensen U.H."/>
            <person name="Baker S.E."/>
            <person name="Andersen M.R."/>
        </authorList>
    </citation>
    <scope>NUCLEOTIDE SEQUENCE [LARGE SCALE GENOMIC DNA]</scope>
    <source>
        <strain evidence="3 4">ATCC 13157</strain>
    </source>
</reference>
<comment type="similarity">
    <text evidence="2">Belongs to the NAD(P)-dependent epimerase/dehydratase family. Dihydroflavonol-4-reductase subfamily.</text>
</comment>
<dbReference type="InterPro" id="IPR036291">
    <property type="entry name" value="NAD(P)-bd_dom_sf"/>
</dbReference>
<dbReference type="PANTHER" id="PTHR10366:SF814">
    <property type="entry name" value="NAD-DEPENDENT EPIMERASE_DEHYDRATASE DOMAIN-CONTAINING PROTEIN"/>
    <property type="match status" value="1"/>
</dbReference>
<accession>A0A370PWT6</accession>
<protein>
    <recommendedName>
        <fullName evidence="5">NAD(P)-binding protein</fullName>
    </recommendedName>
</protein>
<dbReference type="SUPFAM" id="SSF51735">
    <property type="entry name" value="NAD(P)-binding Rossmann-fold domains"/>
    <property type="match status" value="1"/>
</dbReference>
<dbReference type="EMBL" id="KZ851845">
    <property type="protein sequence ID" value="RDK46661.1"/>
    <property type="molecule type" value="Genomic_DNA"/>
</dbReference>
<keyword evidence="4" id="KW-1185">Reference proteome</keyword>
<dbReference type="Gene3D" id="3.40.50.720">
    <property type="entry name" value="NAD(P)-binding Rossmann-like Domain"/>
    <property type="match status" value="1"/>
</dbReference>
<dbReference type="GO" id="GO:0016616">
    <property type="term" value="F:oxidoreductase activity, acting on the CH-OH group of donors, NAD or NADP as acceptor"/>
    <property type="evidence" value="ECO:0007669"/>
    <property type="project" value="TreeGrafter"/>
</dbReference>
<dbReference type="AlphaFoldDB" id="A0A370PWT6"/>
<dbReference type="PANTHER" id="PTHR10366">
    <property type="entry name" value="NAD DEPENDENT EPIMERASE/DEHYDRATASE"/>
    <property type="match status" value="1"/>
</dbReference>
<proteinExistence type="inferred from homology"/>
<organism evidence="3 4">
    <name type="scientific">Aspergillus phoenicis ATCC 13157</name>
    <dbReference type="NCBI Taxonomy" id="1353007"/>
    <lineage>
        <taxon>Eukaryota</taxon>
        <taxon>Fungi</taxon>
        <taxon>Dikarya</taxon>
        <taxon>Ascomycota</taxon>
        <taxon>Pezizomycotina</taxon>
        <taxon>Eurotiomycetes</taxon>
        <taxon>Eurotiomycetidae</taxon>
        <taxon>Eurotiales</taxon>
        <taxon>Aspergillaceae</taxon>
        <taxon>Aspergillus</taxon>
    </lineage>
</organism>
<name>A0A370PWT6_ASPPH</name>
<dbReference type="Proteomes" id="UP000254937">
    <property type="component" value="Unassembled WGS sequence"/>
</dbReference>
<evidence type="ECO:0000313" key="4">
    <source>
        <dbReference type="Proteomes" id="UP000254937"/>
    </source>
</evidence>
<evidence type="ECO:0000256" key="1">
    <source>
        <dbReference type="ARBA" id="ARBA00023002"/>
    </source>
</evidence>
<evidence type="ECO:0000256" key="2">
    <source>
        <dbReference type="ARBA" id="ARBA00023445"/>
    </source>
</evidence>
<keyword evidence="1" id="KW-0560">Oxidoreductase</keyword>
<gene>
    <name evidence="3" type="ORF">M752DRAFT_305865</name>
</gene>
<evidence type="ECO:0008006" key="5">
    <source>
        <dbReference type="Google" id="ProtNLM"/>
    </source>
</evidence>
<sequence>MPKDKGHTSASLIIPSESSTTTSYLYSRRAPIQKFRTTEILRAAHHFGGPSLRRFVLLGSAVSVLNSFEDLPRQGRPYTEKDWNPFTIARNDTVPGYNVSNTRAEAAAWQFMEKAKPGFDLTGINPDIITGPMIHPIHGPKSINETKHFAIASFIDGTHKRIEGVTFLFYHFVDVRDVARSHVDALKNPAAANQRVLLIAGLISPQLVVNTIRQNFPSLKDRVPEGNPSQVLPSDVHPTGWDTRISLDILAKGSRDGRQEYIELEKSIIDAVNMILPIGILG</sequence>
<evidence type="ECO:0000313" key="3">
    <source>
        <dbReference type="EMBL" id="RDK46661.1"/>
    </source>
</evidence>